<protein>
    <recommendedName>
        <fullName evidence="2">UPF0178 protein HMPREF9698_00773</fullName>
    </recommendedName>
</protein>
<dbReference type="NCBIfam" id="NF001095">
    <property type="entry name" value="PRK00124.1"/>
    <property type="match status" value="1"/>
</dbReference>
<evidence type="ECO:0000256" key="1">
    <source>
        <dbReference type="ARBA" id="ARBA00008522"/>
    </source>
</evidence>
<keyword evidence="4" id="KW-1185">Reference proteome</keyword>
<accession>K9ECR8</accession>
<evidence type="ECO:0000256" key="2">
    <source>
        <dbReference type="HAMAP-Rule" id="MF_00489"/>
    </source>
</evidence>
<dbReference type="eggNOG" id="COG1671">
    <property type="taxonomic scope" value="Bacteria"/>
</dbReference>
<organism evidence="3 4">
    <name type="scientific">Alloiococcus otitis ATCC 51267</name>
    <dbReference type="NCBI Taxonomy" id="883081"/>
    <lineage>
        <taxon>Bacteria</taxon>
        <taxon>Bacillati</taxon>
        <taxon>Bacillota</taxon>
        <taxon>Bacilli</taxon>
        <taxon>Lactobacillales</taxon>
        <taxon>Carnobacteriaceae</taxon>
        <taxon>Alloiococcus</taxon>
    </lineage>
</organism>
<comment type="caution">
    <text evidence="3">The sequence shown here is derived from an EMBL/GenBank/DDBJ whole genome shotgun (WGS) entry which is preliminary data.</text>
</comment>
<dbReference type="RefSeq" id="WP_003777549.1">
    <property type="nucleotide sequence ID" value="NZ_JH992958.1"/>
</dbReference>
<dbReference type="InterPro" id="IPR003791">
    <property type="entry name" value="UPF0178"/>
</dbReference>
<sequence>MKVIVDGDACPVKDIIIEESQGQEVSVLIVSSFDHYSLTPYPDHVQCLYVEKGRDAVDFKIVQLAQAQDIVVTQDYGLALILVNKVSYVLHHTGFIYTDKLLDGLIQGRYYSQQARKKRQRVKGPAPLKEADRKAFRQTLHSIITTL</sequence>
<dbReference type="EMBL" id="AGXA01000017">
    <property type="protein sequence ID" value="EKU93656.1"/>
    <property type="molecule type" value="Genomic_DNA"/>
</dbReference>
<dbReference type="Pfam" id="PF02639">
    <property type="entry name" value="DUF188"/>
    <property type="match status" value="1"/>
</dbReference>
<comment type="similarity">
    <text evidence="1 2">Belongs to the UPF0178 family.</text>
</comment>
<evidence type="ECO:0000313" key="3">
    <source>
        <dbReference type="EMBL" id="EKU93656.1"/>
    </source>
</evidence>
<dbReference type="PANTHER" id="PTHR35146">
    <property type="entry name" value="UPF0178 PROTEIN YAII"/>
    <property type="match status" value="1"/>
</dbReference>
<dbReference type="Proteomes" id="UP000009875">
    <property type="component" value="Unassembled WGS sequence"/>
</dbReference>
<name>K9ECR8_9LACT</name>
<dbReference type="HOGENOM" id="CLU_106619_0_0_9"/>
<dbReference type="OrthoDB" id="9798918at2"/>
<evidence type="ECO:0000313" key="4">
    <source>
        <dbReference type="Proteomes" id="UP000009875"/>
    </source>
</evidence>
<dbReference type="HAMAP" id="MF_00489">
    <property type="entry name" value="UPF0178"/>
    <property type="match status" value="1"/>
</dbReference>
<dbReference type="PANTHER" id="PTHR35146:SF1">
    <property type="entry name" value="UPF0178 PROTEIN YAII"/>
    <property type="match status" value="1"/>
</dbReference>
<gene>
    <name evidence="3" type="ORF">HMPREF9698_00773</name>
</gene>
<proteinExistence type="inferred from homology"/>
<dbReference type="AlphaFoldDB" id="K9ECR8"/>
<reference evidence="3 4" key="1">
    <citation type="submission" date="2012-09" db="EMBL/GenBank/DDBJ databases">
        <title>The Genome Sequence of Alloiococcus otitis ATCC 51267.</title>
        <authorList>
            <consortium name="The Broad Institute Genome Sequencing Platform"/>
            <person name="Earl A."/>
            <person name="Ward D."/>
            <person name="Feldgarden M."/>
            <person name="Gevers D."/>
            <person name="Huys G."/>
            <person name="Walker B."/>
            <person name="Young S.K."/>
            <person name="Zeng Q."/>
            <person name="Gargeya S."/>
            <person name="Fitzgerald M."/>
            <person name="Haas B."/>
            <person name="Abouelleil A."/>
            <person name="Alvarado L."/>
            <person name="Arachchi H.M."/>
            <person name="Berlin A.M."/>
            <person name="Chapman S.B."/>
            <person name="Goldberg J."/>
            <person name="Griggs A."/>
            <person name="Gujja S."/>
            <person name="Hansen M."/>
            <person name="Howarth C."/>
            <person name="Imamovic A."/>
            <person name="Larimer J."/>
            <person name="McCowen C."/>
            <person name="Montmayeur A."/>
            <person name="Murphy C."/>
            <person name="Neiman D."/>
            <person name="Pearson M."/>
            <person name="Priest M."/>
            <person name="Roberts A."/>
            <person name="Saif S."/>
            <person name="Shea T."/>
            <person name="Sisk P."/>
            <person name="Sykes S."/>
            <person name="Wortman J."/>
            <person name="Nusbaum C."/>
            <person name="Birren B."/>
        </authorList>
    </citation>
    <scope>NUCLEOTIDE SEQUENCE [LARGE SCALE GENOMIC DNA]</scope>
    <source>
        <strain evidence="3 4">ATCC 51267</strain>
    </source>
</reference>